<accession>A0A2K4MJD5</accession>
<gene>
    <name evidence="1" type="ORF">C2134_18485</name>
</gene>
<reference evidence="1 2" key="1">
    <citation type="submission" date="2018-01" db="EMBL/GenBank/DDBJ databases">
        <title>Genomic Sequence of Chromobacterium MWU13-2610 from wild cranberry bogs within the Cape Cod National Seashore.</title>
        <authorList>
            <person name="O'Hara-Hanley K."/>
            <person name="Soby S."/>
            <person name="Harrison A."/>
        </authorList>
    </citation>
    <scope>NUCLEOTIDE SEQUENCE [LARGE SCALE GENOMIC DNA]</scope>
    <source>
        <strain evidence="1 2">MWU13-2610</strain>
    </source>
</reference>
<dbReference type="EMBL" id="PPTF01000078">
    <property type="protein sequence ID" value="POA97183.1"/>
    <property type="molecule type" value="Genomic_DNA"/>
</dbReference>
<proteinExistence type="predicted"/>
<sequence>MGQFWRMLSQHDFSVADLKIIHMNGSLILNMNRMIRANTDPDFFIGIFRWVRAMTNISSA</sequence>
<organism evidence="1 2">
    <name type="scientific">Chromobacterium sinusclupearum</name>
    <dbReference type="NCBI Taxonomy" id="2077146"/>
    <lineage>
        <taxon>Bacteria</taxon>
        <taxon>Pseudomonadati</taxon>
        <taxon>Pseudomonadota</taxon>
        <taxon>Betaproteobacteria</taxon>
        <taxon>Neisseriales</taxon>
        <taxon>Chromobacteriaceae</taxon>
        <taxon>Chromobacterium</taxon>
    </lineage>
</organism>
<evidence type="ECO:0000313" key="2">
    <source>
        <dbReference type="Proteomes" id="UP000236416"/>
    </source>
</evidence>
<dbReference type="Proteomes" id="UP000236416">
    <property type="component" value="Unassembled WGS sequence"/>
</dbReference>
<protein>
    <submittedName>
        <fullName evidence="1">Uncharacterized protein</fullName>
    </submittedName>
</protein>
<evidence type="ECO:0000313" key="1">
    <source>
        <dbReference type="EMBL" id="POA97183.1"/>
    </source>
</evidence>
<name>A0A2K4MJD5_9NEIS</name>
<keyword evidence="2" id="KW-1185">Reference proteome</keyword>
<dbReference type="AlphaFoldDB" id="A0A2K4MJD5"/>
<comment type="caution">
    <text evidence="1">The sequence shown here is derived from an EMBL/GenBank/DDBJ whole genome shotgun (WGS) entry which is preliminary data.</text>
</comment>